<reference evidence="2 3" key="1">
    <citation type="submission" date="2018-05" db="EMBL/GenBank/DDBJ databases">
        <title>Complete genome sequence of Arcticibacterium luteifluviistationis SM1504T, a cytophagaceae bacterium isolated from Arctic surface seawater.</title>
        <authorList>
            <person name="Li Y."/>
            <person name="Qin Q.-L."/>
        </authorList>
    </citation>
    <scope>NUCLEOTIDE SEQUENCE [LARGE SCALE GENOMIC DNA]</scope>
    <source>
        <strain evidence="2 3">SM1504</strain>
    </source>
</reference>
<dbReference type="EMBL" id="CP029480">
    <property type="protein sequence ID" value="AWV99127.1"/>
    <property type="molecule type" value="Genomic_DNA"/>
</dbReference>
<dbReference type="KEGG" id="als:DJ013_13500"/>
<sequence length="459" mass="51907">MKIKKSLIYLLGVLLVFSIYGCKEKIEEEEIIPEPEPVELSISPETALRWSDLTLQVIKNSPNNSPTYASRSLGYFGLTMYESTVKGSIIFKSITSDLTGLGATPAPEEGQEMNWEIALNAGQKEIINSIFPHAPIEIKEKIDSLYKLIKEEKLAQLVSQSTIDASDVYGKLVARQIFEWSKLDNGHEGFLKTFDFDYNYPTGRTYWSPPVAGQSSIAAPMHPYWGNNRTFAKANTDMEIPVFMESDNDPSSQYYKDMMLVYEINKNLTQEEKEIALWWGDDPAVSASPPGHSYYLTASLIKEKQNNLFEATSAFAKVGMSAADAFINVWKCKYFYHAERPKNFISRNIDGRFVQFWPEPPFPAFTSGHSSQIAATATAMIDVFGNETKIIDDFHTGRPWDSIRKVEFKTRTFDTIWELAEECGYSRILGGIHTPQDNTVGLDEGIKIGNNIIAFNWKY</sequence>
<organism evidence="2 3">
    <name type="scientific">Arcticibacterium luteifluviistationis</name>
    <dbReference type="NCBI Taxonomy" id="1784714"/>
    <lineage>
        <taxon>Bacteria</taxon>
        <taxon>Pseudomonadati</taxon>
        <taxon>Bacteroidota</taxon>
        <taxon>Cytophagia</taxon>
        <taxon>Cytophagales</taxon>
        <taxon>Leadbetterellaceae</taxon>
        <taxon>Arcticibacterium</taxon>
    </lineage>
</organism>
<dbReference type="InterPro" id="IPR000326">
    <property type="entry name" value="PAP2/HPO"/>
</dbReference>
<protein>
    <submittedName>
        <fullName evidence="2">Phosphoesterase</fullName>
    </submittedName>
</protein>
<dbReference type="AlphaFoldDB" id="A0A2Z4GDD4"/>
<dbReference type="PROSITE" id="PS51257">
    <property type="entry name" value="PROKAR_LIPOPROTEIN"/>
    <property type="match status" value="1"/>
</dbReference>
<gene>
    <name evidence="2" type="ORF">DJ013_13500</name>
</gene>
<dbReference type="PANTHER" id="PTHR34599:SF1">
    <property type="entry name" value="PHOSPHATIDIC ACID PHOSPHATASE TYPE 2_HALOPEROXIDASE DOMAIN-CONTAINING PROTEIN"/>
    <property type="match status" value="1"/>
</dbReference>
<evidence type="ECO:0000313" key="3">
    <source>
        <dbReference type="Proteomes" id="UP000249873"/>
    </source>
</evidence>
<dbReference type="RefSeq" id="WP_111372320.1">
    <property type="nucleotide sequence ID" value="NZ_CP029480.1"/>
</dbReference>
<dbReference type="Proteomes" id="UP000249873">
    <property type="component" value="Chromosome"/>
</dbReference>
<dbReference type="Pfam" id="PF01569">
    <property type="entry name" value="PAP2"/>
    <property type="match status" value="1"/>
</dbReference>
<evidence type="ECO:0000259" key="1">
    <source>
        <dbReference type="Pfam" id="PF01569"/>
    </source>
</evidence>
<dbReference type="InterPro" id="IPR052559">
    <property type="entry name" value="V-haloperoxidase"/>
</dbReference>
<dbReference type="InterPro" id="IPR036938">
    <property type="entry name" value="PAP2/HPO_sf"/>
</dbReference>
<feature type="domain" description="Phosphatidic acid phosphatase type 2/haloperoxidase" evidence="1">
    <location>
        <begin position="325"/>
        <end position="450"/>
    </location>
</feature>
<name>A0A2Z4GDD4_9BACT</name>
<dbReference type="SUPFAM" id="SSF48317">
    <property type="entry name" value="Acid phosphatase/Vanadium-dependent haloperoxidase"/>
    <property type="match status" value="1"/>
</dbReference>
<evidence type="ECO:0000313" key="2">
    <source>
        <dbReference type="EMBL" id="AWV99127.1"/>
    </source>
</evidence>
<dbReference type="OrthoDB" id="7793240at2"/>
<accession>A0A2Z4GDD4</accession>
<proteinExistence type="predicted"/>
<dbReference type="CDD" id="cd03398">
    <property type="entry name" value="PAP2_haloperoxidase"/>
    <property type="match status" value="1"/>
</dbReference>
<dbReference type="Gene3D" id="1.10.606.20">
    <property type="match status" value="1"/>
</dbReference>
<dbReference type="PANTHER" id="PTHR34599">
    <property type="entry name" value="PEROXIDASE-RELATED"/>
    <property type="match status" value="1"/>
</dbReference>
<keyword evidence="3" id="KW-1185">Reference proteome</keyword>